<gene>
    <name evidence="3" type="ORF">EBB06_11495</name>
</gene>
<dbReference type="Pfam" id="PF13785">
    <property type="entry name" value="DUF4178"/>
    <property type="match status" value="2"/>
</dbReference>
<feature type="domain" description="DUF4178" evidence="2">
    <location>
        <begin position="56"/>
        <end position="193"/>
    </location>
</feature>
<evidence type="ECO:0000313" key="3">
    <source>
        <dbReference type="EMBL" id="RXZ42523.1"/>
    </source>
</evidence>
<evidence type="ECO:0000259" key="2">
    <source>
        <dbReference type="Pfam" id="PF13785"/>
    </source>
</evidence>
<keyword evidence="1" id="KW-0472">Membrane</keyword>
<feature type="transmembrane region" description="Helical" evidence="1">
    <location>
        <begin position="434"/>
        <end position="451"/>
    </location>
</feature>
<keyword evidence="1" id="KW-0812">Transmembrane</keyword>
<feature type="domain" description="DUF4178" evidence="2">
    <location>
        <begin position="275"/>
        <end position="409"/>
    </location>
</feature>
<accession>A0ABY0FD17</accession>
<comment type="caution">
    <text evidence="3">The sequence shown here is derived from an EMBL/GenBank/DDBJ whole genome shotgun (WGS) entry which is preliminary data.</text>
</comment>
<keyword evidence="1" id="KW-1133">Transmembrane helix</keyword>
<proteinExistence type="predicted"/>
<dbReference type="Proteomes" id="UP000290682">
    <property type="component" value="Unassembled WGS sequence"/>
</dbReference>
<sequence length="484" mass="53067">MYTLACPSCGAPVNFRSAASVIAVCEYCQSTLLRDADTVKDIGKMSAVLEDYSPVQIGTSGRFNGDAFTVVGRIQLRYDAGFWNEWYLLFDDGSDGWWSDASGQHVITRPIATPPQAPVFTGIFPGYSHAHEGTVFTACDVRTARCVAGEGELPFRVGEGWVARVADFRADARFLSFDYSDDTVRLYSGRAVELAELSAQLLREPDKIAETAGRLPGSPQVLDCPSCGSPLAYRAGMATQLVCAACHAEVDCAGDKAVVLQKHSELAQKIFTLAPGDTAKIDGADWTPIGLVQKRERDSDEVSLWVEYLLFNAQRGFLWLIESDTGWERATVLNRWPKLDAKGRVELLGKPYRKLYDYGGEAVYAAGAFNWRVRLNDKVAITDYENGSVKLSSEQDANEISWTQSRKVDAAEVGRWFGKPIAAKPSARSADERTLGGAAKVLSIIYLFINLPMVFDSGVIGFVLIAVTLGLIWAPHWFPDLLDS</sequence>
<protein>
    <submittedName>
        <fullName evidence="3">DUF4178 domain-containing protein</fullName>
    </submittedName>
</protein>
<evidence type="ECO:0000313" key="4">
    <source>
        <dbReference type="Proteomes" id="UP000290682"/>
    </source>
</evidence>
<organism evidence="3 4">
    <name type="scientific">Crenobacter cavernae</name>
    <dbReference type="NCBI Taxonomy" id="2290923"/>
    <lineage>
        <taxon>Bacteria</taxon>
        <taxon>Pseudomonadati</taxon>
        <taxon>Pseudomonadota</taxon>
        <taxon>Betaproteobacteria</taxon>
        <taxon>Neisseriales</taxon>
        <taxon>Neisseriaceae</taxon>
        <taxon>Crenobacter</taxon>
    </lineage>
</organism>
<evidence type="ECO:0000256" key="1">
    <source>
        <dbReference type="SAM" id="Phobius"/>
    </source>
</evidence>
<dbReference type="RefSeq" id="WP_129213322.1">
    <property type="nucleotide sequence ID" value="NZ_REGR01000014.1"/>
</dbReference>
<feature type="transmembrane region" description="Helical" evidence="1">
    <location>
        <begin position="458"/>
        <end position="478"/>
    </location>
</feature>
<dbReference type="EMBL" id="REGR01000014">
    <property type="protein sequence ID" value="RXZ42523.1"/>
    <property type="molecule type" value="Genomic_DNA"/>
</dbReference>
<name>A0ABY0FD17_9NEIS</name>
<reference evidence="3 4" key="1">
    <citation type="submission" date="2018-10" db="EMBL/GenBank/DDBJ databases">
        <title>Draft genome of Fastidiocella sp. strain 375T, a bacterium isolated from a karstic cave dripping water.</title>
        <authorList>
            <person name="Coelho C."/>
            <person name="Verissimo A."/>
            <person name="Tiago I."/>
        </authorList>
    </citation>
    <scope>NUCLEOTIDE SEQUENCE [LARGE SCALE GENOMIC DNA]</scope>
    <source>
        <strain evidence="3 4">CAVE-375</strain>
    </source>
</reference>
<keyword evidence="4" id="KW-1185">Reference proteome</keyword>
<dbReference type="InterPro" id="IPR025235">
    <property type="entry name" value="DUF4178"/>
</dbReference>